<feature type="signal peptide" evidence="6">
    <location>
        <begin position="1"/>
        <end position="18"/>
    </location>
</feature>
<sequence length="755" mass="84075">MWFSGLGVPASILGLVAQVPLEPRPAPPPDMVASYGAADFSFKQGAELFSPIDLVRLARPGTGVANAAGDLLIVPVSKYSLEEKKNHQSIFIAPIESTVQPVEVPLASGGEAFWLDSRTIAHAVDEGEGKEKVKALYSWSVKYETESSGATVLSTPESPALIGKFPTSSVGNFKFNGKSDYLVFSDYVYPDGDLTTVKKQDEQWENRGDSAFVYEETFERHWDNWVGPKRSSLFSATLKKGKDGKWSLGEKFTNLLNGTKHHAPVEPFGGTDDFDVSGTHVIYTTKDPKLPPAWHTKQDIFIVDIEGKSEAKELTSGKQGATRAPVFSQQGDKAAWVELDLDGYESDRGKVVIYDFKKDVRYTLTQKWDRSAGELAFSPEGKVLYLAAGDLARIKVFAITLPETPKASTTHPDLPDDLLPAAITNSGAVSGIQVLPNGRLLFTHNSLTAPNDVFVLRNLTEHVTRDSVKGIKVEQLTKFTADALKGKTLNPGEDFYFDGAEHKIHGWIVKPPGFKEGAKKKYPIMFLIHGGPQGAWEDQWSTRWNPQVFAQQGYFTIAINPTGSTTFGQELTDAIRKNWGSKPFVDLQKGYKYILDNFPEVDPDRAVAAGASWGGYAINWIQGHPEFGFGFKALFCHDGVFDARYNGFSTDELFFFNHEWGGRPWEPEAREIIDKYNPVEFVPHWSTPMLIVHGSKDYRLPETEGIGAFHALQQLGIPSRLVIFPDENHWVMNHGNSLKWHYEVFRWFDKYVGEH</sequence>
<organism evidence="8 9">
    <name type="scientific">Phanerochaete sordida</name>
    <dbReference type="NCBI Taxonomy" id="48140"/>
    <lineage>
        <taxon>Eukaryota</taxon>
        <taxon>Fungi</taxon>
        <taxon>Dikarya</taxon>
        <taxon>Basidiomycota</taxon>
        <taxon>Agaricomycotina</taxon>
        <taxon>Agaricomycetes</taxon>
        <taxon>Polyporales</taxon>
        <taxon>Phanerochaetaceae</taxon>
        <taxon>Phanerochaete</taxon>
    </lineage>
</organism>
<dbReference type="Pfam" id="PF00326">
    <property type="entry name" value="Peptidase_S9"/>
    <property type="match status" value="1"/>
</dbReference>
<dbReference type="InterPro" id="IPR001375">
    <property type="entry name" value="Peptidase_S9_cat"/>
</dbReference>
<dbReference type="EMBL" id="BPQB01000009">
    <property type="protein sequence ID" value="GJE88245.1"/>
    <property type="molecule type" value="Genomic_DNA"/>
</dbReference>
<accession>A0A9P3G646</accession>
<dbReference type="SUPFAM" id="SSF53474">
    <property type="entry name" value="alpha/beta-Hydrolases"/>
    <property type="match status" value="1"/>
</dbReference>
<evidence type="ECO:0000256" key="6">
    <source>
        <dbReference type="SAM" id="SignalP"/>
    </source>
</evidence>
<evidence type="ECO:0000256" key="1">
    <source>
        <dbReference type="ARBA" id="ARBA00010040"/>
    </source>
</evidence>
<proteinExistence type="inferred from homology"/>
<evidence type="ECO:0000256" key="5">
    <source>
        <dbReference type="ARBA" id="ARBA00032829"/>
    </source>
</evidence>
<keyword evidence="9" id="KW-1185">Reference proteome</keyword>
<evidence type="ECO:0000259" key="7">
    <source>
        <dbReference type="Pfam" id="PF00326"/>
    </source>
</evidence>
<comment type="caution">
    <text evidence="8">The sequence shown here is derived from an EMBL/GenBank/DDBJ whole genome shotgun (WGS) entry which is preliminary data.</text>
</comment>
<dbReference type="GO" id="GO:0006508">
    <property type="term" value="P:proteolysis"/>
    <property type="evidence" value="ECO:0007669"/>
    <property type="project" value="UniProtKB-KW"/>
</dbReference>
<comment type="similarity">
    <text evidence="1">Belongs to the peptidase S9C family.</text>
</comment>
<keyword evidence="3 6" id="KW-0732">Signal</keyword>
<dbReference type="InterPro" id="IPR029058">
    <property type="entry name" value="AB_hydrolase_fold"/>
</dbReference>
<protein>
    <recommendedName>
        <fullName evidence="5">Dipeptidyl-peptidase V</fullName>
    </recommendedName>
</protein>
<evidence type="ECO:0000313" key="8">
    <source>
        <dbReference type="EMBL" id="GJE88245.1"/>
    </source>
</evidence>
<dbReference type="Proteomes" id="UP000703269">
    <property type="component" value="Unassembled WGS sequence"/>
</dbReference>
<evidence type="ECO:0000256" key="2">
    <source>
        <dbReference type="ARBA" id="ARBA00022670"/>
    </source>
</evidence>
<dbReference type="FunFam" id="3.40.50.1820:FF:000028">
    <property type="entry name" value="S9 family peptidase"/>
    <property type="match status" value="1"/>
</dbReference>
<dbReference type="PANTHER" id="PTHR42776:SF13">
    <property type="entry name" value="DIPEPTIDYL-PEPTIDASE 5"/>
    <property type="match status" value="1"/>
</dbReference>
<gene>
    <name evidence="8" type="ORF">PsYK624_043280</name>
</gene>
<keyword evidence="2" id="KW-0645">Protease</keyword>
<dbReference type="SUPFAM" id="SSF82171">
    <property type="entry name" value="DPP6 N-terminal domain-like"/>
    <property type="match status" value="1"/>
</dbReference>
<feature type="domain" description="Peptidase S9 prolyl oligopeptidase catalytic" evidence="7">
    <location>
        <begin position="540"/>
        <end position="754"/>
    </location>
</feature>
<evidence type="ECO:0000313" key="9">
    <source>
        <dbReference type="Proteomes" id="UP000703269"/>
    </source>
</evidence>
<dbReference type="OrthoDB" id="416344at2759"/>
<keyword evidence="4" id="KW-0378">Hydrolase</keyword>
<name>A0A9P3G646_9APHY</name>
<dbReference type="GO" id="GO:0004252">
    <property type="term" value="F:serine-type endopeptidase activity"/>
    <property type="evidence" value="ECO:0007669"/>
    <property type="project" value="TreeGrafter"/>
</dbReference>
<dbReference type="Gene3D" id="3.40.50.1820">
    <property type="entry name" value="alpha/beta hydrolase"/>
    <property type="match status" value="1"/>
</dbReference>
<dbReference type="PANTHER" id="PTHR42776">
    <property type="entry name" value="SERINE PEPTIDASE S9 FAMILY MEMBER"/>
    <property type="match status" value="1"/>
</dbReference>
<dbReference type="AlphaFoldDB" id="A0A9P3G646"/>
<evidence type="ECO:0000256" key="3">
    <source>
        <dbReference type="ARBA" id="ARBA00022729"/>
    </source>
</evidence>
<reference evidence="8 9" key="1">
    <citation type="submission" date="2021-08" db="EMBL/GenBank/DDBJ databases">
        <title>Draft Genome Sequence of Phanerochaete sordida strain YK-624.</title>
        <authorList>
            <person name="Mori T."/>
            <person name="Dohra H."/>
            <person name="Suzuki T."/>
            <person name="Kawagishi H."/>
            <person name="Hirai H."/>
        </authorList>
    </citation>
    <scope>NUCLEOTIDE SEQUENCE [LARGE SCALE GENOMIC DNA]</scope>
    <source>
        <strain evidence="8 9">YK-624</strain>
    </source>
</reference>
<feature type="chain" id="PRO_5040212960" description="Dipeptidyl-peptidase V" evidence="6">
    <location>
        <begin position="19"/>
        <end position="755"/>
    </location>
</feature>
<evidence type="ECO:0000256" key="4">
    <source>
        <dbReference type="ARBA" id="ARBA00022801"/>
    </source>
</evidence>